<dbReference type="EMBL" id="KQ234409">
    <property type="protein sequence ID" value="KMZ77364.1"/>
    <property type="molecule type" value="Genomic_DNA"/>
</dbReference>
<keyword evidence="1" id="KW-1133">Transmembrane helix</keyword>
<protein>
    <recommendedName>
        <fullName evidence="4">Variable surface protein</fullName>
    </recommendedName>
</protein>
<gene>
    <name evidence="2" type="ORF">PVIIG_06463</name>
</gene>
<proteinExistence type="predicted"/>
<evidence type="ECO:0000256" key="1">
    <source>
        <dbReference type="SAM" id="Phobius"/>
    </source>
</evidence>
<dbReference type="AlphaFoldDB" id="A0A0J9S3K7"/>
<accession>A0A0J9S3K7</accession>
<reference evidence="2 3" key="1">
    <citation type="submission" date="2011-08" db="EMBL/GenBank/DDBJ databases">
        <title>The Genome Sequence of Plasmodium vivax India VII.</title>
        <authorList>
            <consortium name="The Broad Institute Genome Sequencing Platform"/>
            <consortium name="The Broad Institute Genome Sequencing Center for Infectious Disease"/>
            <person name="Neafsey D."/>
            <person name="Carlton J."/>
            <person name="Barnwell J."/>
            <person name="Collins W."/>
            <person name="Escalante A."/>
            <person name="Mullikin J."/>
            <person name="Saul A."/>
            <person name="Guigo R."/>
            <person name="Camara F."/>
            <person name="Young S.K."/>
            <person name="Zeng Q."/>
            <person name="Gargeya S."/>
            <person name="Fitzgerald M."/>
            <person name="Haas B."/>
            <person name="Abouelleil A."/>
            <person name="Alvarado L."/>
            <person name="Arachchi H.M."/>
            <person name="Berlin A."/>
            <person name="Brown A."/>
            <person name="Chapman S.B."/>
            <person name="Chen Z."/>
            <person name="Dunbar C."/>
            <person name="Freedman E."/>
            <person name="Gearin G."/>
            <person name="Gellesch M."/>
            <person name="Goldberg J."/>
            <person name="Griggs A."/>
            <person name="Gujja S."/>
            <person name="Heiman D."/>
            <person name="Howarth C."/>
            <person name="Larson L."/>
            <person name="Lui A."/>
            <person name="MacDonald P.J.P."/>
            <person name="Montmayeur A."/>
            <person name="Murphy C."/>
            <person name="Neiman D."/>
            <person name="Pearson M."/>
            <person name="Priest M."/>
            <person name="Roberts A."/>
            <person name="Saif S."/>
            <person name="Shea T."/>
            <person name="Shenoy N."/>
            <person name="Sisk P."/>
            <person name="Stolte C."/>
            <person name="Sykes S."/>
            <person name="Wortman J."/>
            <person name="Nusbaum C."/>
            <person name="Birren B."/>
        </authorList>
    </citation>
    <scope>NUCLEOTIDE SEQUENCE [LARGE SCALE GENOMIC DNA]</scope>
    <source>
        <strain evidence="2 3">India VII</strain>
    </source>
</reference>
<dbReference type="Proteomes" id="UP000053562">
    <property type="component" value="Unassembled WGS sequence"/>
</dbReference>
<keyword evidence="1" id="KW-0812">Transmembrane</keyword>
<feature type="transmembrane region" description="Helical" evidence="1">
    <location>
        <begin position="210"/>
        <end position="231"/>
    </location>
</feature>
<organism evidence="2 3">
    <name type="scientific">Plasmodium vivax India VII</name>
    <dbReference type="NCBI Taxonomy" id="1077284"/>
    <lineage>
        <taxon>Eukaryota</taxon>
        <taxon>Sar</taxon>
        <taxon>Alveolata</taxon>
        <taxon>Apicomplexa</taxon>
        <taxon>Aconoidasida</taxon>
        <taxon>Haemosporida</taxon>
        <taxon>Plasmodiidae</taxon>
        <taxon>Plasmodium</taxon>
        <taxon>Plasmodium (Plasmodium)</taxon>
    </lineage>
</organism>
<sequence>MLPFKQYKEIFDDIRDDSVTIGYYCSKYKSNLQNSQDNPCSNLESKCLIVSMYISKLEELHPNTMIEGCIFLYYMMYDKYIKKNSFGCDMLAFYKASLQDYCVNVDWEECNNFVEQIDVHRFEKYNNLIVFYENFDKLVKSGDDGESNKCSSAGECVQLYEKYIQECLGGVNNYYCNELKNFKHDYETKIKELSCTNVPTILTSAESNDLTSIIIFPVIIISALCFISYIVNKVNYIFLLKYISSTKIIYTYFPKKYYYNENIVLLSNQLFSPRYSLLLLALG</sequence>
<evidence type="ECO:0008006" key="4">
    <source>
        <dbReference type="Google" id="ProtNLM"/>
    </source>
</evidence>
<name>A0A0J9S3K7_PLAVI</name>
<keyword evidence="1" id="KW-0472">Membrane</keyword>
<evidence type="ECO:0000313" key="2">
    <source>
        <dbReference type="EMBL" id="KMZ77364.1"/>
    </source>
</evidence>
<evidence type="ECO:0000313" key="3">
    <source>
        <dbReference type="Proteomes" id="UP000053562"/>
    </source>
</evidence>